<dbReference type="AlphaFoldDB" id="H6RV56"/>
<evidence type="ECO:0000313" key="7">
    <source>
        <dbReference type="EMBL" id="CCG05775.1"/>
    </source>
</evidence>
<dbReference type="PANTHER" id="PTHR46847:SF1">
    <property type="entry name" value="D-ALLOSE-BINDING PERIPLASMIC PROTEIN-RELATED"/>
    <property type="match status" value="1"/>
</dbReference>
<dbReference type="STRING" id="1146883.BLASA_5001"/>
<evidence type="ECO:0000259" key="6">
    <source>
        <dbReference type="Pfam" id="PF13407"/>
    </source>
</evidence>
<dbReference type="PROSITE" id="PS51257">
    <property type="entry name" value="PROKAR_LIPOPROTEIN"/>
    <property type="match status" value="1"/>
</dbReference>
<reference evidence="7 8" key="1">
    <citation type="journal article" date="2012" name="J. Bacteriol.">
        <title>Genome Sequence of Blastococcus saxobsidens DD2, a Stone-Inhabiting Bacterium.</title>
        <authorList>
            <person name="Chouaia B."/>
            <person name="Crotti E."/>
            <person name="Brusetti L."/>
            <person name="Daffonchio D."/>
            <person name="Essoussi I."/>
            <person name="Nouioui I."/>
            <person name="Sbissi I."/>
            <person name="Ghodhbane-Gtari F."/>
            <person name="Gtari M."/>
            <person name="Vacherie B."/>
            <person name="Barbe V."/>
            <person name="Medigue C."/>
            <person name="Gury J."/>
            <person name="Pujic P."/>
            <person name="Normand P."/>
        </authorList>
    </citation>
    <scope>NUCLEOTIDE SEQUENCE [LARGE SCALE GENOMIC DNA]</scope>
    <source>
        <strain evidence="7 8">DD2</strain>
    </source>
</reference>
<dbReference type="RefSeq" id="WP_014378636.1">
    <property type="nucleotide sequence ID" value="NC_016943.1"/>
</dbReference>
<dbReference type="SUPFAM" id="SSF53822">
    <property type="entry name" value="Periplasmic binding protein-like I"/>
    <property type="match status" value="1"/>
</dbReference>
<protein>
    <submittedName>
        <fullName evidence="7">ABC transporter substrate-binding protein</fullName>
    </submittedName>
</protein>
<evidence type="ECO:0000313" key="8">
    <source>
        <dbReference type="Proteomes" id="UP000007517"/>
    </source>
</evidence>
<dbReference type="Proteomes" id="UP000007517">
    <property type="component" value="Chromosome"/>
</dbReference>
<accession>H6RV56</accession>
<dbReference type="EMBL" id="FO117623">
    <property type="protein sequence ID" value="CCG05775.1"/>
    <property type="molecule type" value="Genomic_DNA"/>
</dbReference>
<evidence type="ECO:0000256" key="4">
    <source>
        <dbReference type="SAM" id="MobiDB-lite"/>
    </source>
</evidence>
<keyword evidence="3 5" id="KW-0732">Signal</keyword>
<dbReference type="GO" id="GO:0030313">
    <property type="term" value="C:cell envelope"/>
    <property type="evidence" value="ECO:0007669"/>
    <property type="project" value="UniProtKB-SubCell"/>
</dbReference>
<dbReference type="InterPro" id="IPR028082">
    <property type="entry name" value="Peripla_BP_I"/>
</dbReference>
<dbReference type="OrthoDB" id="9800520at2"/>
<dbReference type="InterPro" id="IPR025997">
    <property type="entry name" value="SBP_2_dom"/>
</dbReference>
<name>H6RV56_BLASD</name>
<dbReference type="Pfam" id="PF13407">
    <property type="entry name" value="Peripla_BP_4"/>
    <property type="match status" value="1"/>
</dbReference>
<comment type="similarity">
    <text evidence="2">Belongs to the bacterial solute-binding protein 2 family.</text>
</comment>
<dbReference type="PANTHER" id="PTHR46847">
    <property type="entry name" value="D-ALLOSE-BINDING PERIPLASMIC PROTEIN-RELATED"/>
    <property type="match status" value="1"/>
</dbReference>
<sequence length="339" mass="34976">MRRTLALAAGMSMLALSACDSAPPEAANPATAEGDAATTGSSLPEPSIQPEGCENVDEFEIGLVTINLQALFFNQINDAAQAMADEYGVDLQIISGNDDSVTQANAINTLVADGADAIIVAAVDTEGIKPSIRAADAAGIPVIAVDAIVEDPAVDAQVGTANAEGGAQIGELLLEQAGGQGEVGIVGALNSTIQLERQKGFEEAVTAGGMTIGTVVDGRNIQENAQTAAENLLTGNPDLEYVYATGEPALVGLAAAVRSQNAQDRITVVGWDLAEPVVEGLEAGWIAGVVQQNTYEFGYQAMAAAIDAACGNPVQEEYPVDTQIVTPENYEDYLYYLEG</sequence>
<feature type="domain" description="Periplasmic binding protein" evidence="6">
    <location>
        <begin position="62"/>
        <end position="312"/>
    </location>
</feature>
<evidence type="ECO:0000256" key="5">
    <source>
        <dbReference type="SAM" id="SignalP"/>
    </source>
</evidence>
<feature type="chain" id="PRO_5003607012" evidence="5">
    <location>
        <begin position="27"/>
        <end position="339"/>
    </location>
</feature>
<feature type="signal peptide" evidence="5">
    <location>
        <begin position="1"/>
        <end position="26"/>
    </location>
</feature>
<comment type="subcellular location">
    <subcellularLocation>
        <location evidence="1">Cell envelope</location>
    </subcellularLocation>
</comment>
<dbReference type="GO" id="GO:0030246">
    <property type="term" value="F:carbohydrate binding"/>
    <property type="evidence" value="ECO:0007669"/>
    <property type="project" value="UniProtKB-ARBA"/>
</dbReference>
<gene>
    <name evidence="7" type="ordered locus">BLASA_5001</name>
</gene>
<feature type="region of interest" description="Disordered" evidence="4">
    <location>
        <begin position="22"/>
        <end position="50"/>
    </location>
</feature>
<keyword evidence="8" id="KW-1185">Reference proteome</keyword>
<dbReference type="HOGENOM" id="CLU_037628_3_3_11"/>
<reference evidence="8" key="2">
    <citation type="submission" date="2012-02" db="EMBL/GenBank/DDBJ databases">
        <title>Complete genome sequence of Blastococcus saxobsidens strain DD2.</title>
        <authorList>
            <person name="Genoscope."/>
        </authorList>
    </citation>
    <scope>NUCLEOTIDE SEQUENCE [LARGE SCALE GENOMIC DNA]</scope>
    <source>
        <strain evidence="8">DD2</strain>
    </source>
</reference>
<dbReference type="Gene3D" id="3.40.50.2300">
    <property type="match status" value="2"/>
</dbReference>
<dbReference type="KEGG" id="bsd:BLASA_5001"/>
<evidence type="ECO:0000256" key="3">
    <source>
        <dbReference type="ARBA" id="ARBA00022729"/>
    </source>
</evidence>
<evidence type="ECO:0000256" key="1">
    <source>
        <dbReference type="ARBA" id="ARBA00004196"/>
    </source>
</evidence>
<evidence type="ECO:0000256" key="2">
    <source>
        <dbReference type="ARBA" id="ARBA00007639"/>
    </source>
</evidence>
<proteinExistence type="inferred from homology"/>
<feature type="compositionally biased region" description="Low complexity" evidence="4">
    <location>
        <begin position="22"/>
        <end position="33"/>
    </location>
</feature>
<organism evidence="7 8">
    <name type="scientific">Blastococcus saxobsidens (strain DD2)</name>
    <dbReference type="NCBI Taxonomy" id="1146883"/>
    <lineage>
        <taxon>Bacteria</taxon>
        <taxon>Bacillati</taxon>
        <taxon>Actinomycetota</taxon>
        <taxon>Actinomycetes</taxon>
        <taxon>Geodermatophilales</taxon>
        <taxon>Geodermatophilaceae</taxon>
        <taxon>Blastococcus</taxon>
    </lineage>
</organism>
<dbReference type="eggNOG" id="COG1879">
    <property type="taxonomic scope" value="Bacteria"/>
</dbReference>